<proteinExistence type="predicted"/>
<evidence type="ECO:0000313" key="1">
    <source>
        <dbReference type="EMBL" id="OUB78409.1"/>
    </source>
</evidence>
<dbReference type="AlphaFoldDB" id="A0A9X6MH00"/>
<name>A0A9X6MH00_BACTJ</name>
<sequence length="82" mass="9707">MIRVEEVVLCDGWDIRVNDVFSNPSMPYRLKVKKIELEDGETNLNNAWVHCIAVHLKNKNKVINTSENLCNRAWYINEFWTK</sequence>
<reference evidence="1 2" key="1">
    <citation type="submission" date="2016-10" db="EMBL/GenBank/DDBJ databases">
        <title>Comparative genomics of Bacillus thuringiensis reveals a path to pathogens against multiple invertebrate hosts.</title>
        <authorList>
            <person name="Zheng J."/>
            <person name="Gao Q."/>
            <person name="Liu H."/>
            <person name="Peng D."/>
            <person name="Ruan L."/>
            <person name="Sun M."/>
        </authorList>
    </citation>
    <scope>NUCLEOTIDE SEQUENCE [LARGE SCALE GENOMIC DNA]</scope>
    <source>
        <strain evidence="1">BGSC 4CF1</strain>
    </source>
</reference>
<comment type="caution">
    <text evidence="1">The sequence shown here is derived from an EMBL/GenBank/DDBJ whole genome shotgun (WGS) entry which is preliminary data.</text>
</comment>
<dbReference type="RefSeq" id="WP_086403520.1">
    <property type="nucleotide sequence ID" value="NZ_MOOS01000002.1"/>
</dbReference>
<protein>
    <submittedName>
        <fullName evidence="1">Uncharacterized protein</fullName>
    </submittedName>
</protein>
<organism evidence="1 2">
    <name type="scientific">Bacillus thuringiensis subsp. jegathesan</name>
    <dbReference type="NCBI Taxonomy" id="56955"/>
    <lineage>
        <taxon>Bacteria</taxon>
        <taxon>Bacillati</taxon>
        <taxon>Bacillota</taxon>
        <taxon>Bacilli</taxon>
        <taxon>Bacillales</taxon>
        <taxon>Bacillaceae</taxon>
        <taxon>Bacillus</taxon>
        <taxon>Bacillus cereus group</taxon>
    </lineage>
</organism>
<gene>
    <name evidence="1" type="ORF">BK750_00020</name>
</gene>
<evidence type="ECO:0000313" key="2">
    <source>
        <dbReference type="Proteomes" id="UP000194853"/>
    </source>
</evidence>
<dbReference type="Proteomes" id="UP000194853">
    <property type="component" value="Unassembled WGS sequence"/>
</dbReference>
<accession>A0A9X6MH00</accession>
<dbReference type="EMBL" id="MOOS01000002">
    <property type="protein sequence ID" value="OUB78409.1"/>
    <property type="molecule type" value="Genomic_DNA"/>
</dbReference>